<keyword evidence="3" id="KW-1185">Reference proteome</keyword>
<gene>
    <name evidence="2" type="ORF">E2C01_082067</name>
</gene>
<protein>
    <submittedName>
        <fullName evidence="2">Uncharacterized protein</fullName>
    </submittedName>
</protein>
<dbReference type="AlphaFoldDB" id="A0A5B7INZ8"/>
<accession>A0A5B7INZ8</accession>
<sequence>MAIPQRPSPGATTAPTSPLACNLISRARAPSP</sequence>
<organism evidence="2 3">
    <name type="scientific">Portunus trituberculatus</name>
    <name type="common">Swimming crab</name>
    <name type="synonym">Neptunus trituberculatus</name>
    <dbReference type="NCBI Taxonomy" id="210409"/>
    <lineage>
        <taxon>Eukaryota</taxon>
        <taxon>Metazoa</taxon>
        <taxon>Ecdysozoa</taxon>
        <taxon>Arthropoda</taxon>
        <taxon>Crustacea</taxon>
        <taxon>Multicrustacea</taxon>
        <taxon>Malacostraca</taxon>
        <taxon>Eumalacostraca</taxon>
        <taxon>Eucarida</taxon>
        <taxon>Decapoda</taxon>
        <taxon>Pleocyemata</taxon>
        <taxon>Brachyura</taxon>
        <taxon>Eubrachyura</taxon>
        <taxon>Portunoidea</taxon>
        <taxon>Portunidae</taxon>
        <taxon>Portuninae</taxon>
        <taxon>Portunus</taxon>
    </lineage>
</organism>
<dbReference type="EMBL" id="VSRR010073816">
    <property type="protein sequence ID" value="MPC87211.1"/>
    <property type="molecule type" value="Genomic_DNA"/>
</dbReference>
<reference evidence="2 3" key="1">
    <citation type="submission" date="2019-05" db="EMBL/GenBank/DDBJ databases">
        <title>Another draft genome of Portunus trituberculatus and its Hox gene families provides insights of decapod evolution.</title>
        <authorList>
            <person name="Jeong J.-H."/>
            <person name="Song I."/>
            <person name="Kim S."/>
            <person name="Choi T."/>
            <person name="Kim D."/>
            <person name="Ryu S."/>
            <person name="Kim W."/>
        </authorList>
    </citation>
    <scope>NUCLEOTIDE SEQUENCE [LARGE SCALE GENOMIC DNA]</scope>
    <source>
        <tissue evidence="2">Muscle</tissue>
    </source>
</reference>
<evidence type="ECO:0000313" key="3">
    <source>
        <dbReference type="Proteomes" id="UP000324222"/>
    </source>
</evidence>
<feature type="compositionally biased region" description="Low complexity" evidence="1">
    <location>
        <begin position="8"/>
        <end position="18"/>
    </location>
</feature>
<proteinExistence type="predicted"/>
<dbReference type="Proteomes" id="UP000324222">
    <property type="component" value="Unassembled WGS sequence"/>
</dbReference>
<name>A0A5B7INZ8_PORTR</name>
<comment type="caution">
    <text evidence="2">The sequence shown here is derived from an EMBL/GenBank/DDBJ whole genome shotgun (WGS) entry which is preliminary data.</text>
</comment>
<evidence type="ECO:0000313" key="2">
    <source>
        <dbReference type="EMBL" id="MPC87211.1"/>
    </source>
</evidence>
<evidence type="ECO:0000256" key="1">
    <source>
        <dbReference type="SAM" id="MobiDB-lite"/>
    </source>
</evidence>
<feature type="region of interest" description="Disordered" evidence="1">
    <location>
        <begin position="1"/>
        <end position="32"/>
    </location>
</feature>